<evidence type="ECO:0000256" key="5">
    <source>
        <dbReference type="ARBA" id="ARBA00022801"/>
    </source>
</evidence>
<evidence type="ECO:0000256" key="6">
    <source>
        <dbReference type="ARBA" id="ARBA00023277"/>
    </source>
</evidence>
<accession>A0A0N7M474</accession>
<comment type="subcellular location">
    <subcellularLocation>
        <location evidence="1">Secreted</location>
    </subcellularLocation>
</comment>
<evidence type="ECO:0000256" key="7">
    <source>
        <dbReference type="ARBA" id="ARBA00023326"/>
    </source>
</evidence>
<keyword evidence="4 8" id="KW-0732">Signal</keyword>
<dbReference type="InterPro" id="IPR043595">
    <property type="entry name" value="FaeB/C/D"/>
</dbReference>
<dbReference type="GO" id="GO:0005576">
    <property type="term" value="C:extracellular region"/>
    <property type="evidence" value="ECO:0007669"/>
    <property type="project" value="UniProtKB-SubCell"/>
</dbReference>
<evidence type="ECO:0000256" key="4">
    <source>
        <dbReference type="ARBA" id="ARBA00022729"/>
    </source>
</evidence>
<evidence type="ECO:0000313" key="10">
    <source>
        <dbReference type="EMBL" id="CUH98842.1"/>
    </source>
</evidence>
<dbReference type="PANTHER" id="PTHR38050:SF2">
    <property type="entry name" value="FERULOYL ESTERASE C-RELATED"/>
    <property type="match status" value="1"/>
</dbReference>
<keyword evidence="7" id="KW-0624">Polysaccharide degradation</keyword>
<evidence type="ECO:0000256" key="8">
    <source>
        <dbReference type="SAM" id="SignalP"/>
    </source>
</evidence>
<feature type="signal peptide" evidence="8">
    <location>
        <begin position="1"/>
        <end position="20"/>
    </location>
</feature>
<dbReference type="AlphaFoldDB" id="A0A0N7M474"/>
<protein>
    <submittedName>
        <fullName evidence="10">Esterase, PHB depolymerase family</fullName>
    </submittedName>
</protein>
<evidence type="ECO:0000256" key="2">
    <source>
        <dbReference type="ARBA" id="ARBA00022525"/>
    </source>
</evidence>
<gene>
    <name evidence="10" type="ORF">PHA8399_00958</name>
</gene>
<feature type="chain" id="PRO_5006015850" evidence="8">
    <location>
        <begin position="21"/>
        <end position="278"/>
    </location>
</feature>
<dbReference type="Gene3D" id="3.40.50.1820">
    <property type="entry name" value="alpha/beta hydrolase"/>
    <property type="match status" value="1"/>
</dbReference>
<evidence type="ECO:0000313" key="11">
    <source>
        <dbReference type="Proteomes" id="UP000051326"/>
    </source>
</evidence>
<dbReference type="Proteomes" id="UP000051326">
    <property type="component" value="Unassembled WGS sequence"/>
</dbReference>
<dbReference type="InterPro" id="IPR003140">
    <property type="entry name" value="PLipase/COase/thioEstase"/>
</dbReference>
<dbReference type="InterPro" id="IPR029058">
    <property type="entry name" value="AB_hydrolase_fold"/>
</dbReference>
<keyword evidence="3" id="KW-0858">Xylan degradation</keyword>
<evidence type="ECO:0000259" key="9">
    <source>
        <dbReference type="Pfam" id="PF02230"/>
    </source>
</evidence>
<dbReference type="EMBL" id="CYSR01000010">
    <property type="protein sequence ID" value="CUH98842.1"/>
    <property type="molecule type" value="Genomic_DNA"/>
</dbReference>
<proteinExistence type="predicted"/>
<dbReference type="Pfam" id="PF02230">
    <property type="entry name" value="Abhydrolase_2"/>
    <property type="match status" value="1"/>
</dbReference>
<evidence type="ECO:0000256" key="3">
    <source>
        <dbReference type="ARBA" id="ARBA00022651"/>
    </source>
</evidence>
<organism evidence="10 11">
    <name type="scientific">Leisingera aquaemixtae</name>
    <dbReference type="NCBI Taxonomy" id="1396826"/>
    <lineage>
        <taxon>Bacteria</taxon>
        <taxon>Pseudomonadati</taxon>
        <taxon>Pseudomonadota</taxon>
        <taxon>Alphaproteobacteria</taxon>
        <taxon>Rhodobacterales</taxon>
        <taxon>Roseobacteraceae</taxon>
        <taxon>Leisingera</taxon>
    </lineage>
</organism>
<dbReference type="GO" id="GO:0030600">
    <property type="term" value="F:feruloyl esterase activity"/>
    <property type="evidence" value="ECO:0007669"/>
    <property type="project" value="InterPro"/>
</dbReference>
<keyword evidence="6" id="KW-0119">Carbohydrate metabolism</keyword>
<keyword evidence="2" id="KW-0964">Secreted</keyword>
<dbReference type="RefSeq" id="WP_058285036.1">
    <property type="nucleotide sequence ID" value="NZ_CYSR01000010.1"/>
</dbReference>
<reference evidence="10 11" key="1">
    <citation type="submission" date="2015-09" db="EMBL/GenBank/DDBJ databases">
        <authorList>
            <consortium name="Swine Surveillance"/>
        </authorList>
    </citation>
    <scope>NUCLEOTIDE SEQUENCE [LARGE SCALE GENOMIC DNA]</scope>
    <source>
        <strain evidence="10 11">CECT 8399</strain>
    </source>
</reference>
<dbReference type="GO" id="GO:0045493">
    <property type="term" value="P:xylan catabolic process"/>
    <property type="evidence" value="ECO:0007669"/>
    <property type="project" value="UniProtKB-KW"/>
</dbReference>
<keyword evidence="5" id="KW-0378">Hydrolase</keyword>
<evidence type="ECO:0000256" key="1">
    <source>
        <dbReference type="ARBA" id="ARBA00004613"/>
    </source>
</evidence>
<name>A0A0N7M474_9RHOB</name>
<feature type="domain" description="Phospholipase/carboxylesterase/thioesterase" evidence="9">
    <location>
        <begin position="122"/>
        <end position="196"/>
    </location>
</feature>
<sequence>MLSRIWMLLAAVLIAAPAAAADQTAGCGGEIPCAVAGGEYRIALPAGWQGGPAVMFLHGYGSSGAKVIANTGLVKAFTARGYAVIAPSGLPWRQGKPADWSVRDGWNTYPRNDLAFLRAVLADAAANAGVDPDRLLLSGFSRGGSMVWEVACLAPGFAAAYAAVSGGFWLPMTQECKGPVQLLHIHGFADTVVPLEGRAIPGSEAGIVQGDIWQGLQLWRRQNTCPSNAAGHEAADGVWRKRWECQAGGLELIVHQGGHGLPKGWSAMALDWFEGLER</sequence>
<dbReference type="STRING" id="1396826.PHA8399_00958"/>
<dbReference type="PANTHER" id="PTHR38050">
    <property type="match status" value="1"/>
</dbReference>
<dbReference type="SUPFAM" id="SSF53474">
    <property type="entry name" value="alpha/beta-Hydrolases"/>
    <property type="match status" value="1"/>
</dbReference>